<organism evidence="2 3">
    <name type="scientific">Kolteria novifilia</name>
    <dbReference type="NCBI Taxonomy" id="2527975"/>
    <lineage>
        <taxon>Bacteria</taxon>
        <taxon>Pseudomonadati</taxon>
        <taxon>Planctomycetota</taxon>
        <taxon>Planctomycetia</taxon>
        <taxon>Kolteriales</taxon>
        <taxon>Kolteriaceae</taxon>
        <taxon>Kolteria</taxon>
    </lineage>
</organism>
<dbReference type="GO" id="GO:0000287">
    <property type="term" value="F:magnesium ion binding"/>
    <property type="evidence" value="ECO:0007669"/>
    <property type="project" value="InterPro"/>
</dbReference>
<gene>
    <name evidence="2" type="ORF">Pan216_50260</name>
</gene>
<sequence>MPYELDNKLVVAISSRALFDLDQSHQIYEQEGLEAYRAHQAEHEDEALLAGTGYPLAKGLLALNKAGKGEMVEVVLISRNDADTGLRVMNSVEHRDLPIERAVFTGGRAPFEYLRPFSCDLFLSANEDDVRQALKSGFAAGLVYQPPVPNENDGEEVRIAFDGDAVLFSPEAEQIYQREGLTAFHQREKDSAEIPLEPGPFKPFLEKLHAIQRNFSERECPIRTALVTARSAPAHKRAIKTLRAWNVRLDECFFLGGVRKKGILEVFKPHIFFDDQSLHCDPVAVRLPTARVPSDEQEPKRSPARKRRPKRRAAKP</sequence>
<feature type="region of interest" description="Disordered" evidence="1">
    <location>
        <begin position="289"/>
        <end position="316"/>
    </location>
</feature>
<dbReference type="GO" id="GO:0000166">
    <property type="term" value="F:nucleotide binding"/>
    <property type="evidence" value="ECO:0007669"/>
    <property type="project" value="InterPro"/>
</dbReference>
<dbReference type="AlphaFoldDB" id="A0A518BB24"/>
<dbReference type="InterPro" id="IPR010394">
    <property type="entry name" value="5-nucleotidase"/>
</dbReference>
<dbReference type="GO" id="GO:0009117">
    <property type="term" value="P:nucleotide metabolic process"/>
    <property type="evidence" value="ECO:0007669"/>
    <property type="project" value="InterPro"/>
</dbReference>
<dbReference type="Proteomes" id="UP000317093">
    <property type="component" value="Chromosome"/>
</dbReference>
<reference evidence="2 3" key="1">
    <citation type="submission" date="2019-02" db="EMBL/GenBank/DDBJ databases">
        <title>Deep-cultivation of Planctomycetes and their phenomic and genomic characterization uncovers novel biology.</title>
        <authorList>
            <person name="Wiegand S."/>
            <person name="Jogler M."/>
            <person name="Boedeker C."/>
            <person name="Pinto D."/>
            <person name="Vollmers J."/>
            <person name="Rivas-Marin E."/>
            <person name="Kohn T."/>
            <person name="Peeters S.H."/>
            <person name="Heuer A."/>
            <person name="Rast P."/>
            <person name="Oberbeckmann S."/>
            <person name="Bunk B."/>
            <person name="Jeske O."/>
            <person name="Meyerdierks A."/>
            <person name="Storesund J.E."/>
            <person name="Kallscheuer N."/>
            <person name="Luecker S."/>
            <person name="Lage O.M."/>
            <person name="Pohl T."/>
            <person name="Merkel B.J."/>
            <person name="Hornburger P."/>
            <person name="Mueller R.-W."/>
            <person name="Bruemmer F."/>
            <person name="Labrenz M."/>
            <person name="Spormann A.M."/>
            <person name="Op den Camp H."/>
            <person name="Overmann J."/>
            <person name="Amann R."/>
            <person name="Jetten M.S.M."/>
            <person name="Mascher T."/>
            <person name="Medema M.H."/>
            <person name="Devos D.P."/>
            <person name="Kaster A.-K."/>
            <person name="Ovreas L."/>
            <person name="Rohde M."/>
            <person name="Galperin M.Y."/>
            <person name="Jogler C."/>
        </authorList>
    </citation>
    <scope>NUCLEOTIDE SEQUENCE [LARGE SCALE GENOMIC DNA]</scope>
    <source>
        <strain evidence="2 3">Pan216</strain>
    </source>
</reference>
<protein>
    <submittedName>
        <fullName evidence="2">5'-nucleotidase</fullName>
    </submittedName>
</protein>
<feature type="compositionally biased region" description="Basic residues" evidence="1">
    <location>
        <begin position="302"/>
        <end position="316"/>
    </location>
</feature>
<proteinExistence type="predicted"/>
<accession>A0A518BB24</accession>
<evidence type="ECO:0000313" key="2">
    <source>
        <dbReference type="EMBL" id="QDU64137.1"/>
    </source>
</evidence>
<dbReference type="EMBL" id="CP036279">
    <property type="protein sequence ID" value="QDU64137.1"/>
    <property type="molecule type" value="Genomic_DNA"/>
</dbReference>
<dbReference type="GO" id="GO:0008253">
    <property type="term" value="F:5'-nucleotidase activity"/>
    <property type="evidence" value="ECO:0007669"/>
    <property type="project" value="InterPro"/>
</dbReference>
<dbReference type="PANTHER" id="PTHR31367">
    <property type="entry name" value="CYTOSOLIC 5'-NUCLEOTIDASE 1 FAMILY MEMBER"/>
    <property type="match status" value="1"/>
</dbReference>
<name>A0A518BB24_9BACT</name>
<dbReference type="KEGG" id="knv:Pan216_50260"/>
<evidence type="ECO:0000256" key="1">
    <source>
        <dbReference type="SAM" id="MobiDB-lite"/>
    </source>
</evidence>
<dbReference type="PANTHER" id="PTHR31367:SF5">
    <property type="entry name" value="CYTOSOLIC 5'-NUCLEOTIDASE 1A"/>
    <property type="match status" value="1"/>
</dbReference>
<dbReference type="Pfam" id="PF06189">
    <property type="entry name" value="5-nucleotidase"/>
    <property type="match status" value="1"/>
</dbReference>
<evidence type="ECO:0000313" key="3">
    <source>
        <dbReference type="Proteomes" id="UP000317093"/>
    </source>
</evidence>
<dbReference type="RefSeq" id="WP_145262124.1">
    <property type="nucleotide sequence ID" value="NZ_CP036279.1"/>
</dbReference>
<dbReference type="GO" id="GO:0005737">
    <property type="term" value="C:cytoplasm"/>
    <property type="evidence" value="ECO:0007669"/>
    <property type="project" value="InterPro"/>
</dbReference>
<dbReference type="OrthoDB" id="9778569at2"/>
<keyword evidence="3" id="KW-1185">Reference proteome</keyword>